<dbReference type="Proteomes" id="UP001162162">
    <property type="component" value="Unassembled WGS sequence"/>
</dbReference>
<name>A0AAV8YQ31_9CUCU</name>
<evidence type="ECO:0000313" key="1">
    <source>
        <dbReference type="EMBL" id="KAJ8953405.1"/>
    </source>
</evidence>
<gene>
    <name evidence="1" type="ORF">NQ318_023522</name>
</gene>
<organism evidence="1 2">
    <name type="scientific">Aromia moschata</name>
    <dbReference type="NCBI Taxonomy" id="1265417"/>
    <lineage>
        <taxon>Eukaryota</taxon>
        <taxon>Metazoa</taxon>
        <taxon>Ecdysozoa</taxon>
        <taxon>Arthropoda</taxon>
        <taxon>Hexapoda</taxon>
        <taxon>Insecta</taxon>
        <taxon>Pterygota</taxon>
        <taxon>Neoptera</taxon>
        <taxon>Endopterygota</taxon>
        <taxon>Coleoptera</taxon>
        <taxon>Polyphaga</taxon>
        <taxon>Cucujiformia</taxon>
        <taxon>Chrysomeloidea</taxon>
        <taxon>Cerambycidae</taxon>
        <taxon>Cerambycinae</taxon>
        <taxon>Callichromatini</taxon>
        <taxon>Aromia</taxon>
    </lineage>
</organism>
<proteinExistence type="predicted"/>
<comment type="caution">
    <text evidence="1">The sequence shown here is derived from an EMBL/GenBank/DDBJ whole genome shotgun (WGS) entry which is preliminary data.</text>
</comment>
<sequence length="100" mass="11580">MKKVHEGYTQKVVLEMTRAEIKSKNSKNVYTPMGAFDCELNDGTMAEGSWRKDNINQNQTSMFNLKKIPRKSPSNAQAIREEFSEYFMTSGRIPWQNNRA</sequence>
<dbReference type="EMBL" id="JAPWTK010000056">
    <property type="protein sequence ID" value="KAJ8953405.1"/>
    <property type="molecule type" value="Genomic_DNA"/>
</dbReference>
<protein>
    <submittedName>
        <fullName evidence="1">Uncharacterized protein</fullName>
    </submittedName>
</protein>
<accession>A0AAV8YQ31</accession>
<dbReference type="AlphaFoldDB" id="A0AAV8YQ31"/>
<keyword evidence="2" id="KW-1185">Reference proteome</keyword>
<reference evidence="1" key="1">
    <citation type="journal article" date="2023" name="Insect Mol. Biol.">
        <title>Genome sequencing provides insights into the evolution of gene families encoding plant cell wall-degrading enzymes in longhorned beetles.</title>
        <authorList>
            <person name="Shin N.R."/>
            <person name="Okamura Y."/>
            <person name="Kirsch R."/>
            <person name="Pauchet Y."/>
        </authorList>
    </citation>
    <scope>NUCLEOTIDE SEQUENCE</scope>
    <source>
        <strain evidence="1">AMC_N1</strain>
    </source>
</reference>
<evidence type="ECO:0000313" key="2">
    <source>
        <dbReference type="Proteomes" id="UP001162162"/>
    </source>
</evidence>